<name>A0A2S7WYX3_9FLAO</name>
<evidence type="ECO:0000313" key="1">
    <source>
        <dbReference type="EMBL" id="PQJ82794.1"/>
    </source>
</evidence>
<comment type="caution">
    <text evidence="1">The sequence shown here is derived from an EMBL/GenBank/DDBJ whole genome shotgun (WGS) entry which is preliminary data.</text>
</comment>
<dbReference type="EMBL" id="MSCM01000001">
    <property type="protein sequence ID" value="PQJ82794.1"/>
    <property type="molecule type" value="Genomic_DNA"/>
</dbReference>
<evidence type="ECO:0000313" key="2">
    <source>
        <dbReference type="Proteomes" id="UP000239068"/>
    </source>
</evidence>
<reference evidence="1 2" key="1">
    <citation type="submission" date="2016-12" db="EMBL/GenBank/DDBJ databases">
        <title>Trade-off between light-utilization and light-protection in marine flavobacteria.</title>
        <authorList>
            <person name="Kumagai Y."/>
            <person name="Yoshizawa S."/>
            <person name="Kogure K."/>
            <person name="Iwasaki W."/>
        </authorList>
    </citation>
    <scope>NUCLEOTIDE SEQUENCE [LARGE SCALE GENOMIC DNA]</scope>
    <source>
        <strain evidence="1 2">ATCC 43844</strain>
    </source>
</reference>
<dbReference type="AlphaFoldDB" id="A0A2S7WYX3"/>
<organism evidence="1 2">
    <name type="scientific">Polaribacter glomeratus</name>
    <dbReference type="NCBI Taxonomy" id="102"/>
    <lineage>
        <taxon>Bacteria</taxon>
        <taxon>Pseudomonadati</taxon>
        <taxon>Bacteroidota</taxon>
        <taxon>Flavobacteriia</taxon>
        <taxon>Flavobacteriales</taxon>
        <taxon>Flavobacteriaceae</taxon>
    </lineage>
</organism>
<sequence>MKNFKYNDLIKNELFALILNSYYQDINNFGRKEYEKNFIEKDCFEAISLVLNQFYLLKNKNTSIIEFKGDFTQRKKVAEIGTVEFNLKDENRIYKCYEGKFVYYLLMTCALFYKFFYQEIEDEDKNILRLAEFLEKNSREIKDNPTNSLLVDKVLKPFKESSLTVPDMADHMNLLMDELKSHYVFEKEVAIEEVNIDEEELGTIGLKIMFLIELGVLDFLKGNFNFKGNNLKLSKVLSVFTGIDSLKINAVIHPIYSDFVGQKNNPYENHKNVAKIKAKFVELMLKE</sequence>
<keyword evidence="2" id="KW-1185">Reference proteome</keyword>
<accession>A0A2S7WYX3</accession>
<gene>
    <name evidence="1" type="ORF">BTO16_09475</name>
</gene>
<dbReference type="Proteomes" id="UP000239068">
    <property type="component" value="Unassembled WGS sequence"/>
</dbReference>
<proteinExistence type="predicted"/>
<dbReference type="RefSeq" id="WP_105021340.1">
    <property type="nucleotide sequence ID" value="NZ_MSCM01000001.1"/>
</dbReference>
<protein>
    <submittedName>
        <fullName evidence="1">Uncharacterized protein</fullName>
    </submittedName>
</protein>